<accession>A0ABR1M5S1</accession>
<reference evidence="2 3" key="1">
    <citation type="submission" date="2024-04" db="EMBL/GenBank/DDBJ databases">
        <title>Phyllosticta paracitricarpa is synonymous to the EU quarantine fungus P. citricarpa based on phylogenomic analyses.</title>
        <authorList>
            <consortium name="Lawrence Berkeley National Laboratory"/>
            <person name="Van Ingen-Buijs V.A."/>
            <person name="Van Westerhoven A.C."/>
            <person name="Haridas S."/>
            <person name="Skiadas P."/>
            <person name="Martin F."/>
            <person name="Groenewald J.Z."/>
            <person name="Crous P.W."/>
            <person name="Seidl M.F."/>
        </authorList>
    </citation>
    <scope>NUCLEOTIDE SEQUENCE [LARGE SCALE GENOMIC DNA]</scope>
    <source>
        <strain evidence="2 3">CBS 122670</strain>
    </source>
</reference>
<evidence type="ECO:0000313" key="2">
    <source>
        <dbReference type="EMBL" id="KAK7542948.1"/>
    </source>
</evidence>
<comment type="caution">
    <text evidence="2">The sequence shown here is derived from an EMBL/GenBank/DDBJ whole genome shotgun (WGS) entry which is preliminary data.</text>
</comment>
<feature type="chain" id="PRO_5046066194" evidence="1">
    <location>
        <begin position="16"/>
        <end position="94"/>
    </location>
</feature>
<feature type="signal peptide" evidence="1">
    <location>
        <begin position="1"/>
        <end position="15"/>
    </location>
</feature>
<dbReference type="Proteomes" id="UP001365128">
    <property type="component" value="Unassembled WGS sequence"/>
</dbReference>
<gene>
    <name evidence="2" type="ORF">IWX46DRAFT_162264</name>
</gene>
<name>A0ABR1M5S1_9PEZI</name>
<keyword evidence="3" id="KW-1185">Reference proteome</keyword>
<evidence type="ECO:0000256" key="1">
    <source>
        <dbReference type="SAM" id="SignalP"/>
    </source>
</evidence>
<protein>
    <submittedName>
        <fullName evidence="2">Uncharacterized protein</fullName>
    </submittedName>
</protein>
<evidence type="ECO:0000313" key="3">
    <source>
        <dbReference type="Proteomes" id="UP001365128"/>
    </source>
</evidence>
<sequence>MFLAYFIVPLHLLSSQESRQTAVVRQKQSEYRIADIDGKCSCYQMRADPSTNTEYTQAFLVRLLDLPIINLLFMLLFACPDCSWLKPNSALENH</sequence>
<proteinExistence type="predicted"/>
<organism evidence="2 3">
    <name type="scientific">Phyllosticta citricarpa</name>
    <dbReference type="NCBI Taxonomy" id="55181"/>
    <lineage>
        <taxon>Eukaryota</taxon>
        <taxon>Fungi</taxon>
        <taxon>Dikarya</taxon>
        <taxon>Ascomycota</taxon>
        <taxon>Pezizomycotina</taxon>
        <taxon>Dothideomycetes</taxon>
        <taxon>Dothideomycetes incertae sedis</taxon>
        <taxon>Botryosphaeriales</taxon>
        <taxon>Phyllostictaceae</taxon>
        <taxon>Phyllosticta</taxon>
    </lineage>
</organism>
<keyword evidence="1" id="KW-0732">Signal</keyword>
<dbReference type="EMBL" id="JBBPDW010000022">
    <property type="protein sequence ID" value="KAK7542948.1"/>
    <property type="molecule type" value="Genomic_DNA"/>
</dbReference>